<gene>
    <name evidence="1" type="ORF">ACD_78C00357G0002</name>
</gene>
<protein>
    <submittedName>
        <fullName evidence="1">Efflux transporter, RND family, MFP subunit</fullName>
    </submittedName>
</protein>
<comment type="caution">
    <text evidence="1">The sequence shown here is derived from an EMBL/GenBank/DDBJ whole genome shotgun (WGS) entry which is preliminary data.</text>
</comment>
<dbReference type="GO" id="GO:1990281">
    <property type="term" value="C:efflux pump complex"/>
    <property type="evidence" value="ECO:0007669"/>
    <property type="project" value="TreeGrafter"/>
</dbReference>
<dbReference type="AlphaFoldDB" id="K1YWC2"/>
<reference evidence="1" key="1">
    <citation type="journal article" date="2012" name="Science">
        <title>Fermentation, hydrogen, and sulfur metabolism in multiple uncultivated bacterial phyla.</title>
        <authorList>
            <person name="Wrighton K.C."/>
            <person name="Thomas B.C."/>
            <person name="Sharon I."/>
            <person name="Miller C.S."/>
            <person name="Castelle C.J."/>
            <person name="VerBerkmoes N.C."/>
            <person name="Wilkins M.J."/>
            <person name="Hettich R.L."/>
            <person name="Lipton M.S."/>
            <person name="Williams K.H."/>
            <person name="Long P.E."/>
            <person name="Banfield J.F."/>
        </authorList>
    </citation>
    <scope>NUCLEOTIDE SEQUENCE [LARGE SCALE GENOMIC DNA]</scope>
</reference>
<dbReference type="EMBL" id="AMFJ01034357">
    <property type="protein sequence ID" value="EKD29559.1"/>
    <property type="molecule type" value="Genomic_DNA"/>
</dbReference>
<dbReference type="Gene3D" id="2.40.420.20">
    <property type="match status" value="1"/>
</dbReference>
<dbReference type="PANTHER" id="PTHR30469">
    <property type="entry name" value="MULTIDRUG RESISTANCE PROTEIN MDTA"/>
    <property type="match status" value="1"/>
</dbReference>
<dbReference type="Gene3D" id="2.40.50.100">
    <property type="match status" value="1"/>
</dbReference>
<name>K1YWC2_9BACT</name>
<accession>K1YWC2</accession>
<dbReference type="GO" id="GO:0015562">
    <property type="term" value="F:efflux transmembrane transporter activity"/>
    <property type="evidence" value="ECO:0007669"/>
    <property type="project" value="TreeGrafter"/>
</dbReference>
<sequence>MSQATKNLTYATNALENTRRLLAIEDANIQKNTLSSMSNAFIIARNARDFTDEVIGVTDANRAKNDGYEIYLGAKNSSSKTEAESTFRKFNTEYEAMYTWYYANIVGKTTISKDTLKEGLNRSLLIMTDLRDMLHAVSNVLENSITSSNFPDSALQALKTQTSTLLGNVELSILPSDGAGIKGSINGLDTFASTAELKLTQLEDARILAEENLTMARTGKDTSASDVRKNIDALNIAVRMKEDALRMAQIGTQEVIKGRAILEAEKTSKLREIEAKIAEIDSKNTELDSKMSEVSMNRNLANNTIESGIIRAPFDGIILSKTADVGTVVNAGTPVFSVSSIPASLIRINFSLSETPLEMGQKVAISPLLDTLSGALFAKVVTIRKEADPLHNKQYAELELTDTPLSIGDRVEVLLSRKNTEAKEGIILPNAAIITKYGEPGVYVLAENTVQFTLVTILSGDGTESSVSGVQPGQKVITKGKENIIDGEVLQ</sequence>
<organism evidence="1">
    <name type="scientific">uncultured bacterium</name>
    <name type="common">gcode 4</name>
    <dbReference type="NCBI Taxonomy" id="1234023"/>
    <lineage>
        <taxon>Bacteria</taxon>
        <taxon>environmental samples</taxon>
    </lineage>
</organism>
<dbReference type="PANTHER" id="PTHR30469:SF15">
    <property type="entry name" value="HLYD FAMILY OF SECRETION PROTEINS"/>
    <property type="match status" value="1"/>
</dbReference>
<proteinExistence type="predicted"/>
<evidence type="ECO:0000313" key="1">
    <source>
        <dbReference type="EMBL" id="EKD29559.1"/>
    </source>
</evidence>